<evidence type="ECO:0000256" key="4">
    <source>
        <dbReference type="ARBA" id="ARBA00022771"/>
    </source>
</evidence>
<dbReference type="PROSITE" id="PS00028">
    <property type="entry name" value="ZINC_FINGER_C2H2_1"/>
    <property type="match status" value="6"/>
</dbReference>
<feature type="domain" description="C2H2-type" evidence="9">
    <location>
        <begin position="337"/>
        <end position="366"/>
    </location>
</feature>
<dbReference type="SUPFAM" id="SSF57667">
    <property type="entry name" value="beta-beta-alpha zinc fingers"/>
    <property type="match status" value="5"/>
</dbReference>
<dbReference type="GO" id="GO:0045893">
    <property type="term" value="P:positive regulation of DNA-templated transcription"/>
    <property type="evidence" value="ECO:0007669"/>
    <property type="project" value="UniProtKB-ARBA"/>
</dbReference>
<dbReference type="Gene3D" id="3.30.160.60">
    <property type="entry name" value="Classic Zinc Finger"/>
    <property type="match status" value="7"/>
</dbReference>
<dbReference type="Proteomes" id="UP001497382">
    <property type="component" value="Unassembled WGS sequence"/>
</dbReference>
<evidence type="ECO:0000256" key="1">
    <source>
        <dbReference type="ARBA" id="ARBA00004123"/>
    </source>
</evidence>
<dbReference type="AlphaFoldDB" id="A0AAV2AYQ2"/>
<feature type="domain" description="C2H2-type" evidence="9">
    <location>
        <begin position="192"/>
        <end position="219"/>
    </location>
</feature>
<dbReference type="InterPro" id="IPR013087">
    <property type="entry name" value="Znf_C2H2_type"/>
</dbReference>
<feature type="domain" description="C2H2-type" evidence="9">
    <location>
        <begin position="309"/>
        <end position="336"/>
    </location>
</feature>
<dbReference type="FunFam" id="3.30.160.60:FF:001177">
    <property type="entry name" value="Zinc finger protein 33A"/>
    <property type="match status" value="1"/>
</dbReference>
<dbReference type="InterPro" id="IPR036236">
    <property type="entry name" value="Znf_C2H2_sf"/>
</dbReference>
<reference evidence="10 11" key="1">
    <citation type="submission" date="2024-04" db="EMBL/GenBank/DDBJ databases">
        <authorList>
            <person name="Rising A."/>
            <person name="Reimegard J."/>
            <person name="Sonavane S."/>
            <person name="Akerstrom W."/>
            <person name="Nylinder S."/>
            <person name="Hedman E."/>
            <person name="Kallberg Y."/>
        </authorList>
    </citation>
    <scope>NUCLEOTIDE SEQUENCE [LARGE SCALE GENOMIC DNA]</scope>
</reference>
<dbReference type="GO" id="GO:0005694">
    <property type="term" value="C:chromosome"/>
    <property type="evidence" value="ECO:0007669"/>
    <property type="project" value="UniProtKB-ARBA"/>
</dbReference>
<protein>
    <recommendedName>
        <fullName evidence="9">C2H2-type domain-containing protein</fullName>
    </recommendedName>
</protein>
<accession>A0AAV2AYQ2</accession>
<dbReference type="FunFam" id="3.30.160.60:FF:000340">
    <property type="entry name" value="zinc finger protein 473 isoform X1"/>
    <property type="match status" value="1"/>
</dbReference>
<evidence type="ECO:0000259" key="9">
    <source>
        <dbReference type="PROSITE" id="PS50157"/>
    </source>
</evidence>
<name>A0AAV2AYQ2_9ARAC</name>
<keyword evidence="7" id="KW-0539">Nucleus</keyword>
<comment type="subcellular location">
    <subcellularLocation>
        <location evidence="1">Nucleus</location>
    </subcellularLocation>
</comment>
<dbReference type="PANTHER" id="PTHR24379">
    <property type="entry name" value="KRAB AND ZINC FINGER DOMAIN-CONTAINING"/>
    <property type="match status" value="1"/>
</dbReference>
<dbReference type="PANTHER" id="PTHR24379:SF121">
    <property type="entry name" value="C2H2-TYPE DOMAIN-CONTAINING PROTEIN"/>
    <property type="match status" value="1"/>
</dbReference>
<dbReference type="FunFam" id="3.30.160.60:FF:001465">
    <property type="entry name" value="Zinc finger protein 560"/>
    <property type="match status" value="1"/>
</dbReference>
<keyword evidence="5" id="KW-0862">Zinc</keyword>
<dbReference type="GO" id="GO:0000122">
    <property type="term" value="P:negative regulation of transcription by RNA polymerase II"/>
    <property type="evidence" value="ECO:0007669"/>
    <property type="project" value="UniProtKB-ARBA"/>
</dbReference>
<feature type="domain" description="C2H2-type" evidence="9">
    <location>
        <begin position="281"/>
        <end position="308"/>
    </location>
</feature>
<dbReference type="PROSITE" id="PS50157">
    <property type="entry name" value="ZINC_FINGER_C2H2_2"/>
    <property type="match status" value="6"/>
</dbReference>
<sequence length="373" mass="42799">MMKTAICSKPNVDPGFSGYLDKKFNQTNVAMPTSTGESSLQTAANAFPASTSRRLFACSVCGKTYPYKSLLIRHMVVHTGEKPYICHLCGSRFSYQAFRNSSFVPEISNMHTPLNVSSKLDSSVVPSKTHTCHICFKSYPFQSYLKRHMFKHTGKAYKENCNRRRSNKQFSGYHSLSGVNLHMLFVQPGKSFICKFCTKSFRQKRDLDRHIFTHTGEKPYTCGVCGSSSVRSTFYNFLHGVWGMSSDQIEKEISEVDNDVQQSDGENQMENHSRGNKVRQYTCGECDKQFYQRGHLEDHMRIHTGEKPFVCEMCPKKFSKFCHLKTHIRVHTGEQPYQCNFCGRRFNRKDNLNSHLRTKGHFTSQDDDSVSHT</sequence>
<evidence type="ECO:0000256" key="7">
    <source>
        <dbReference type="ARBA" id="ARBA00023242"/>
    </source>
</evidence>
<keyword evidence="2" id="KW-0479">Metal-binding</keyword>
<keyword evidence="4 8" id="KW-0863">Zinc-finger</keyword>
<dbReference type="GO" id="GO:0008270">
    <property type="term" value="F:zinc ion binding"/>
    <property type="evidence" value="ECO:0007669"/>
    <property type="project" value="UniProtKB-KW"/>
</dbReference>
<comment type="caution">
    <text evidence="10">The sequence shown here is derived from an EMBL/GenBank/DDBJ whole genome shotgun (WGS) entry which is preliminary data.</text>
</comment>
<proteinExistence type="predicted"/>
<evidence type="ECO:0000313" key="10">
    <source>
        <dbReference type="EMBL" id="CAL1289165.1"/>
    </source>
</evidence>
<dbReference type="GO" id="GO:0005634">
    <property type="term" value="C:nucleus"/>
    <property type="evidence" value="ECO:0007669"/>
    <property type="project" value="UniProtKB-SubCell"/>
</dbReference>
<dbReference type="FunFam" id="3.30.160.60:FF:001732">
    <property type="entry name" value="Zgc:162936"/>
    <property type="match status" value="1"/>
</dbReference>
<feature type="domain" description="C2H2-type" evidence="9">
    <location>
        <begin position="130"/>
        <end position="157"/>
    </location>
</feature>
<evidence type="ECO:0000256" key="5">
    <source>
        <dbReference type="ARBA" id="ARBA00022833"/>
    </source>
</evidence>
<keyword evidence="11" id="KW-1185">Reference proteome</keyword>
<evidence type="ECO:0000256" key="8">
    <source>
        <dbReference type="PROSITE-ProRule" id="PRU00042"/>
    </source>
</evidence>
<evidence type="ECO:0000256" key="2">
    <source>
        <dbReference type="ARBA" id="ARBA00022723"/>
    </source>
</evidence>
<keyword evidence="6" id="KW-0238">DNA-binding</keyword>
<dbReference type="Pfam" id="PF00096">
    <property type="entry name" value="zf-C2H2"/>
    <property type="match status" value="6"/>
</dbReference>
<dbReference type="EMBL" id="CAXIEN010000243">
    <property type="protein sequence ID" value="CAL1289165.1"/>
    <property type="molecule type" value="Genomic_DNA"/>
</dbReference>
<evidence type="ECO:0000313" key="11">
    <source>
        <dbReference type="Proteomes" id="UP001497382"/>
    </source>
</evidence>
<dbReference type="SMART" id="SM00355">
    <property type="entry name" value="ZnF_C2H2"/>
    <property type="match status" value="6"/>
</dbReference>
<organism evidence="10 11">
    <name type="scientific">Larinioides sclopetarius</name>
    <dbReference type="NCBI Taxonomy" id="280406"/>
    <lineage>
        <taxon>Eukaryota</taxon>
        <taxon>Metazoa</taxon>
        <taxon>Ecdysozoa</taxon>
        <taxon>Arthropoda</taxon>
        <taxon>Chelicerata</taxon>
        <taxon>Arachnida</taxon>
        <taxon>Araneae</taxon>
        <taxon>Araneomorphae</taxon>
        <taxon>Entelegynae</taxon>
        <taxon>Araneoidea</taxon>
        <taxon>Araneidae</taxon>
        <taxon>Larinioides</taxon>
    </lineage>
</organism>
<dbReference type="GO" id="GO:0043565">
    <property type="term" value="F:sequence-specific DNA binding"/>
    <property type="evidence" value="ECO:0007669"/>
    <property type="project" value="UniProtKB-ARBA"/>
</dbReference>
<feature type="domain" description="C2H2-type" evidence="9">
    <location>
        <begin position="56"/>
        <end position="83"/>
    </location>
</feature>
<gene>
    <name evidence="10" type="ORF">LARSCL_LOCUS15768</name>
</gene>
<evidence type="ECO:0000256" key="3">
    <source>
        <dbReference type="ARBA" id="ARBA00022737"/>
    </source>
</evidence>
<keyword evidence="3" id="KW-0677">Repeat</keyword>
<evidence type="ECO:0000256" key="6">
    <source>
        <dbReference type="ARBA" id="ARBA00023125"/>
    </source>
</evidence>